<dbReference type="EMBL" id="JAHQZT010000004">
    <property type="protein sequence ID" value="MBV0932485.1"/>
    <property type="molecule type" value="Genomic_DNA"/>
</dbReference>
<dbReference type="PROSITE" id="PS01137">
    <property type="entry name" value="TATD_1"/>
    <property type="match status" value="1"/>
</dbReference>
<name>A0ABS6M8B5_9GAMM</name>
<dbReference type="GO" id="GO:0016787">
    <property type="term" value="F:hydrolase activity"/>
    <property type="evidence" value="ECO:0007669"/>
    <property type="project" value="UniProtKB-KW"/>
</dbReference>
<dbReference type="PANTHER" id="PTHR46124">
    <property type="entry name" value="D-AMINOACYL-TRNA DEACYLASE"/>
    <property type="match status" value="1"/>
</dbReference>
<evidence type="ECO:0000256" key="2">
    <source>
        <dbReference type="ARBA" id="ARBA00022801"/>
    </source>
</evidence>
<comment type="similarity">
    <text evidence="1">Belongs to the metallo-dependent hydrolases superfamily. TatD-type hydrolase family.</text>
</comment>
<protein>
    <submittedName>
        <fullName evidence="3">TatD family hydrolase</fullName>
    </submittedName>
</protein>
<keyword evidence="2 3" id="KW-0378">Hydrolase</keyword>
<dbReference type="PANTHER" id="PTHR46124:SF3">
    <property type="entry name" value="HYDROLASE"/>
    <property type="match status" value="1"/>
</dbReference>
<evidence type="ECO:0000256" key="1">
    <source>
        <dbReference type="ARBA" id="ARBA00009275"/>
    </source>
</evidence>
<dbReference type="PIRSF" id="PIRSF005902">
    <property type="entry name" value="DNase_TatD"/>
    <property type="match status" value="1"/>
</dbReference>
<organism evidence="3 4">
    <name type="scientific">Marinobacterium weihaiense</name>
    <dbReference type="NCBI Taxonomy" id="2851016"/>
    <lineage>
        <taxon>Bacteria</taxon>
        <taxon>Pseudomonadati</taxon>
        <taxon>Pseudomonadota</taxon>
        <taxon>Gammaproteobacteria</taxon>
        <taxon>Oceanospirillales</taxon>
        <taxon>Oceanospirillaceae</taxon>
        <taxon>Marinobacterium</taxon>
    </lineage>
</organism>
<sequence length="256" mass="27680">MLIDTHCHLDFPDLMANLDAVKARAQAAGVGQIVVPSIAVDNFQRVLNLCATVPGLHPALGLHPCFSHDVTAALAQLAQVLNETEVVALGEIGLDFRPGQAAPAVQLPLFEQQLQLARQHDLPVLLHVVKAHDQVLKRLRQVHLPRGGIVHAFSGSEQQARAYAGLGFKLGFGGALSHARARKLRRLATALPLEWLVLETDAPDMPLAGYPDQPNEPSRVAEVAALIAQWRGLSQEAVAEATSRTAQQLLRLPDQR</sequence>
<dbReference type="InterPro" id="IPR001130">
    <property type="entry name" value="TatD-like"/>
</dbReference>
<dbReference type="Proteomes" id="UP000755551">
    <property type="component" value="Unassembled WGS sequence"/>
</dbReference>
<accession>A0ABS6M8B5</accession>
<keyword evidence="4" id="KW-1185">Reference proteome</keyword>
<gene>
    <name evidence="3" type="ORF">KTN04_03905</name>
</gene>
<reference evidence="3 4" key="1">
    <citation type="submission" date="2021-06" db="EMBL/GenBank/DDBJ databases">
        <title>Bacterium isolated from marine sediment.</title>
        <authorList>
            <person name="Zhu K.-L."/>
            <person name="Du Z.-J."/>
            <person name="Liang Q.-Y."/>
        </authorList>
    </citation>
    <scope>NUCLEOTIDE SEQUENCE [LARGE SCALE GENOMIC DNA]</scope>
    <source>
        <strain evidence="3 4">A346</strain>
    </source>
</reference>
<evidence type="ECO:0000313" key="3">
    <source>
        <dbReference type="EMBL" id="MBV0932485.1"/>
    </source>
</evidence>
<dbReference type="InterPro" id="IPR018228">
    <property type="entry name" value="DNase_TatD-rel_CS"/>
</dbReference>
<evidence type="ECO:0000313" key="4">
    <source>
        <dbReference type="Proteomes" id="UP000755551"/>
    </source>
</evidence>
<comment type="caution">
    <text evidence="3">The sequence shown here is derived from an EMBL/GenBank/DDBJ whole genome shotgun (WGS) entry which is preliminary data.</text>
</comment>
<dbReference type="Pfam" id="PF01026">
    <property type="entry name" value="TatD_DNase"/>
    <property type="match status" value="1"/>
</dbReference>
<dbReference type="CDD" id="cd01310">
    <property type="entry name" value="TatD_DNAse"/>
    <property type="match status" value="1"/>
</dbReference>
<dbReference type="PROSITE" id="PS01091">
    <property type="entry name" value="TATD_3"/>
    <property type="match status" value="1"/>
</dbReference>
<proteinExistence type="inferred from homology"/>